<dbReference type="RefSeq" id="WP_012965053.1">
    <property type="nucleotide sequence ID" value="NC_013849.1"/>
</dbReference>
<sequence>MSWETLVVGSLAFKSGTPEEIKLQILEELEEVLETTIEYDARWQEWKFEDVNWTSHVSEEKIRKVYNKWRPFFTRFSVSLYYLSEADYSEHDEAEDQDAKAILEGIVDSLLRGENDGDLGEEENSVGEVLELLTKFVRGVKDRDVVREVLTPKIDRIAEVIAERGGIEREKMPVVLELIGVLEEMNIPAEGLKKTLLEAA</sequence>
<reference evidence="1 2" key="2">
    <citation type="journal article" date="2011" name="Stand. Genomic Sci.">
        <title>Complete genome sequence of Ferroglobus placidus AEDII12DO.</title>
        <authorList>
            <person name="Anderson I."/>
            <person name="Risso C."/>
            <person name="Holmes D."/>
            <person name="Lucas S."/>
            <person name="Copeland A."/>
            <person name="Lapidus A."/>
            <person name="Cheng J.F."/>
            <person name="Bruce D."/>
            <person name="Goodwin L."/>
            <person name="Pitluck S."/>
            <person name="Saunders E."/>
            <person name="Brettin T."/>
            <person name="Detter J.C."/>
            <person name="Han C."/>
            <person name="Tapia R."/>
            <person name="Larimer F."/>
            <person name="Land M."/>
            <person name="Hauser L."/>
            <person name="Woyke T."/>
            <person name="Lovley D."/>
            <person name="Kyrpides N."/>
            <person name="Ivanova N."/>
        </authorList>
    </citation>
    <scope>NUCLEOTIDE SEQUENCE [LARGE SCALE GENOMIC DNA]</scope>
    <source>
        <strain evidence="2">DSM 10642 / AEDII12DO</strain>
    </source>
</reference>
<evidence type="ECO:0000313" key="1">
    <source>
        <dbReference type="EMBL" id="ADC64707.1"/>
    </source>
</evidence>
<dbReference type="PaxDb" id="589924-Ferp_0533"/>
<organism evidence="1 2">
    <name type="scientific">Ferroglobus placidus (strain DSM 10642 / AEDII12DO)</name>
    <dbReference type="NCBI Taxonomy" id="589924"/>
    <lineage>
        <taxon>Archaea</taxon>
        <taxon>Methanobacteriati</taxon>
        <taxon>Methanobacteriota</taxon>
        <taxon>Archaeoglobi</taxon>
        <taxon>Archaeoglobales</taxon>
        <taxon>Archaeoglobaceae</taxon>
        <taxon>Ferroglobus</taxon>
    </lineage>
</organism>
<accession>D3S374</accession>
<gene>
    <name evidence="1" type="ordered locus">Ferp_0533</name>
</gene>
<dbReference type="Proteomes" id="UP000002613">
    <property type="component" value="Chromosome"/>
</dbReference>
<proteinExistence type="predicted"/>
<evidence type="ECO:0000313" key="2">
    <source>
        <dbReference type="Proteomes" id="UP000002613"/>
    </source>
</evidence>
<protein>
    <submittedName>
        <fullName evidence="1">Uncharacterized protein</fullName>
    </submittedName>
</protein>
<reference evidence="2" key="1">
    <citation type="submission" date="2010-02" db="EMBL/GenBank/DDBJ databases">
        <title>Complete sequence of Ferroglobus placidus DSM 10642.</title>
        <authorList>
            <consortium name="US DOE Joint Genome Institute"/>
            <person name="Lucas S."/>
            <person name="Copeland A."/>
            <person name="Lapidus A."/>
            <person name="Cheng J.-F."/>
            <person name="Bruce D."/>
            <person name="Goodwin L."/>
            <person name="Pitluck S."/>
            <person name="Saunders E."/>
            <person name="Brettin T."/>
            <person name="Detter J.C."/>
            <person name="Han C."/>
            <person name="Tapia R."/>
            <person name="Larimer F."/>
            <person name="Land M."/>
            <person name="Hauser L."/>
            <person name="Kyrpides N."/>
            <person name="Ivanova N."/>
            <person name="Holmes D."/>
            <person name="Lovley D."/>
            <person name="Kyrpides N."/>
            <person name="Anderson I.J."/>
            <person name="Woyke T."/>
        </authorList>
    </citation>
    <scope>NUCLEOTIDE SEQUENCE [LARGE SCALE GENOMIC DNA]</scope>
    <source>
        <strain evidence="2">DSM 10642 / AEDII12DO</strain>
    </source>
</reference>
<dbReference type="STRING" id="589924.Ferp_0533"/>
<dbReference type="EMBL" id="CP001899">
    <property type="protein sequence ID" value="ADC64707.1"/>
    <property type="molecule type" value="Genomic_DNA"/>
</dbReference>
<name>D3S374_FERPA</name>
<dbReference type="AlphaFoldDB" id="D3S374"/>
<keyword evidence="2" id="KW-1185">Reference proteome</keyword>
<dbReference type="HOGENOM" id="CLU_1363605_0_0_2"/>
<dbReference type="KEGG" id="fpl:Ferp_0533"/>
<dbReference type="GeneID" id="8778034"/>